<organism evidence="2">
    <name type="scientific">Zooxanthella nutricula</name>
    <dbReference type="NCBI Taxonomy" id="1333877"/>
    <lineage>
        <taxon>Eukaryota</taxon>
        <taxon>Sar</taxon>
        <taxon>Alveolata</taxon>
        <taxon>Dinophyceae</taxon>
        <taxon>Peridiniales</taxon>
        <taxon>Peridiniales incertae sedis</taxon>
        <taxon>Zooxanthella</taxon>
    </lineage>
</organism>
<keyword evidence="1" id="KW-0812">Transmembrane</keyword>
<keyword evidence="1" id="KW-0472">Membrane</keyword>
<evidence type="ECO:0000313" key="2">
    <source>
        <dbReference type="EMBL" id="CAD9553285.1"/>
    </source>
</evidence>
<dbReference type="CDD" id="cd00761">
    <property type="entry name" value="Glyco_tranf_GTA_type"/>
    <property type="match status" value="1"/>
</dbReference>
<keyword evidence="1" id="KW-1133">Transmembrane helix</keyword>
<feature type="transmembrane region" description="Helical" evidence="1">
    <location>
        <begin position="361"/>
        <end position="380"/>
    </location>
</feature>
<dbReference type="PANTHER" id="PTHR36851:SF1">
    <property type="entry name" value="GLYCO_TRANS_2-LIKE DOMAIN-CONTAINING PROTEIN"/>
    <property type="match status" value="1"/>
</dbReference>
<feature type="transmembrane region" description="Helical" evidence="1">
    <location>
        <begin position="432"/>
        <end position="453"/>
    </location>
</feature>
<sequence>MMAPALWALGGPSRHPGERGVGGMSTGDVLGPACLLASVSMLSTLATYVYHWFRFSRTEALHAIEILELEAAPPLTHVVVVCAYSEPLEVLERTFESIAAQRGLQNNPIAVLASEARDHTRHNSFAHLQSITKGRLSICMTEHELEEGEPAGKASNENFAVRAVHRKLIDDLGLDPFEVIITIADADSVFSETYLAQVGTAYCNEPDGRRLIYKGPLNVYRNFSDAGLLVQSLELARCHADAFHGLFSVPYPYSNYSLALGFASEIGFWTPDAMPEDIHTANKAIVNSFGSRTTVLVNAVICNDLVPTIGERYAQAKRHQWGSLTELAWVVALWTETGLRFPAWWAVFASESQRSGSLPSAVMALACYVQVSICVYFVGVQGQVLPAHVRPLLWAAGVSVLWSWIWFWVAELAYWNTVMRQFPAQRPSACRWALLVLASPLAYVVNNVLFFILPTLHALCHAAFAGHELVYRTAPKGDAARRPLCGIA</sequence>
<protein>
    <recommendedName>
        <fullName evidence="3">Glycosyltransferase 2-like domain-containing protein</fullName>
    </recommendedName>
</protein>
<feature type="transmembrane region" description="Helical" evidence="1">
    <location>
        <begin position="392"/>
        <end position="411"/>
    </location>
</feature>
<evidence type="ECO:0000256" key="1">
    <source>
        <dbReference type="SAM" id="Phobius"/>
    </source>
</evidence>
<gene>
    <name evidence="2" type="ORF">BRAN1462_LOCUS20186</name>
</gene>
<accession>A0A7S2JNP7</accession>
<evidence type="ECO:0008006" key="3">
    <source>
        <dbReference type="Google" id="ProtNLM"/>
    </source>
</evidence>
<dbReference type="InterPro" id="IPR029044">
    <property type="entry name" value="Nucleotide-diphossugar_trans"/>
</dbReference>
<reference evidence="2" key="1">
    <citation type="submission" date="2021-01" db="EMBL/GenBank/DDBJ databases">
        <authorList>
            <person name="Corre E."/>
            <person name="Pelletier E."/>
            <person name="Niang G."/>
            <person name="Scheremetjew M."/>
            <person name="Finn R."/>
            <person name="Kale V."/>
            <person name="Holt S."/>
            <person name="Cochrane G."/>
            <person name="Meng A."/>
            <person name="Brown T."/>
            <person name="Cohen L."/>
        </authorList>
    </citation>
    <scope>NUCLEOTIDE SEQUENCE</scope>
    <source>
        <strain evidence="2">RCC3387</strain>
    </source>
</reference>
<dbReference type="Gene3D" id="3.90.550.10">
    <property type="entry name" value="Spore Coat Polysaccharide Biosynthesis Protein SpsA, Chain A"/>
    <property type="match status" value="1"/>
</dbReference>
<dbReference type="EMBL" id="HBGW01031956">
    <property type="protein sequence ID" value="CAD9553285.1"/>
    <property type="molecule type" value="Transcribed_RNA"/>
</dbReference>
<proteinExistence type="predicted"/>
<feature type="transmembrane region" description="Helical" evidence="1">
    <location>
        <begin position="29"/>
        <end position="50"/>
    </location>
</feature>
<dbReference type="PANTHER" id="PTHR36851">
    <property type="entry name" value="UNNAMED PRODUCT"/>
    <property type="match status" value="1"/>
</dbReference>
<name>A0A7S2JNP7_9DINO</name>
<dbReference type="AlphaFoldDB" id="A0A7S2JNP7"/>